<protein>
    <submittedName>
        <fullName evidence="1">Uncharacterized protein</fullName>
    </submittedName>
</protein>
<dbReference type="AlphaFoldDB" id="A0A0S4IN23"/>
<dbReference type="EMBL" id="CYKH01000363">
    <property type="protein sequence ID" value="CUF58937.1"/>
    <property type="molecule type" value="Genomic_DNA"/>
</dbReference>
<evidence type="ECO:0000313" key="2">
    <source>
        <dbReference type="Proteomes" id="UP000051952"/>
    </source>
</evidence>
<reference evidence="2" key="1">
    <citation type="submission" date="2015-09" db="EMBL/GenBank/DDBJ databases">
        <authorList>
            <consortium name="Pathogen Informatics"/>
        </authorList>
    </citation>
    <scope>NUCLEOTIDE SEQUENCE [LARGE SCALE GENOMIC DNA]</scope>
    <source>
        <strain evidence="2">Lake Konstanz</strain>
    </source>
</reference>
<name>A0A0S4IN23_BODSA</name>
<sequence>MDDIASIVEYALGEVRQALEAAELCSDQEARDTRERALVTLSRIHHVATAAVTEHQQQHENVATMMKRQRVWDGDDAPLDVFRNVQRRLESSSAQSASTFGAATASEQQQSNHATTSVCSSLLNIQSVEQATCDVMSSGRGVVAVKGALPSSEGTITVNGGVVAMIRADQSALRRQLYLGHRRNDVGIFLSLSSRCGVEGIPSVSAALPTPPTEAVRMLASLNVKAECAFLQQAIWVDTKLALLIGWDQLQDTMDGITRKREAYFLKLGFPAASLPLAASPRSWFRVGSCNQGVVQIEIRNALRLTLCYARQTKRWDLQGCEWLIQQPEEGDNSTATKTVSIADHQVGAVSQQIRLAFAKSFVDGCCMGLDAAAGMWLECAELQLTNPALMDKLLQDHLAATNEVIGHSIDVQPNSGFIAVRIALTAAVTTSVACQTKFFVLDHSLFHQRTVGTDTALATLIDVLDQRPSGGGAVADAWVRLHDDWQACVAANRARCQ</sequence>
<proteinExistence type="predicted"/>
<gene>
    <name evidence="1" type="ORF">BSAL_63835</name>
</gene>
<accession>A0A0S4IN23</accession>
<dbReference type="VEuPathDB" id="TriTrypDB:BSAL_63835"/>
<evidence type="ECO:0000313" key="1">
    <source>
        <dbReference type="EMBL" id="CUF58937.1"/>
    </source>
</evidence>
<organism evidence="1 2">
    <name type="scientific">Bodo saltans</name>
    <name type="common">Flagellated protozoan</name>
    <dbReference type="NCBI Taxonomy" id="75058"/>
    <lineage>
        <taxon>Eukaryota</taxon>
        <taxon>Discoba</taxon>
        <taxon>Euglenozoa</taxon>
        <taxon>Kinetoplastea</taxon>
        <taxon>Metakinetoplastina</taxon>
        <taxon>Eubodonida</taxon>
        <taxon>Bodonidae</taxon>
        <taxon>Bodo</taxon>
    </lineage>
</organism>
<dbReference type="Proteomes" id="UP000051952">
    <property type="component" value="Unassembled WGS sequence"/>
</dbReference>
<keyword evidence="2" id="KW-1185">Reference proteome</keyword>